<organism evidence="2 3">
    <name type="scientific">Nyssa sinensis</name>
    <dbReference type="NCBI Taxonomy" id="561372"/>
    <lineage>
        <taxon>Eukaryota</taxon>
        <taxon>Viridiplantae</taxon>
        <taxon>Streptophyta</taxon>
        <taxon>Embryophyta</taxon>
        <taxon>Tracheophyta</taxon>
        <taxon>Spermatophyta</taxon>
        <taxon>Magnoliopsida</taxon>
        <taxon>eudicotyledons</taxon>
        <taxon>Gunneridae</taxon>
        <taxon>Pentapetalae</taxon>
        <taxon>asterids</taxon>
        <taxon>Cornales</taxon>
        <taxon>Nyssaceae</taxon>
        <taxon>Nyssa</taxon>
    </lineage>
</organism>
<dbReference type="Proteomes" id="UP000325577">
    <property type="component" value="Linkage Group LG5"/>
</dbReference>
<dbReference type="PANTHER" id="PTHR43506:SF1">
    <property type="entry name" value="BPL_LPL CATALYTIC DOMAIN-CONTAINING PROTEIN"/>
    <property type="match status" value="1"/>
</dbReference>
<feature type="region of interest" description="Disordered" evidence="1">
    <location>
        <begin position="1"/>
        <end position="32"/>
    </location>
</feature>
<dbReference type="OrthoDB" id="201621at2759"/>
<dbReference type="AlphaFoldDB" id="A0A5J4ZW30"/>
<dbReference type="PANTHER" id="PTHR43506">
    <property type="entry name" value="BIOTIN/LIPOATE A/B PROTEIN LIGASE FAMILY"/>
    <property type="match status" value="1"/>
</dbReference>
<reference evidence="2 3" key="1">
    <citation type="submission" date="2019-09" db="EMBL/GenBank/DDBJ databases">
        <title>A chromosome-level genome assembly of the Chinese tupelo Nyssa sinensis.</title>
        <authorList>
            <person name="Yang X."/>
            <person name="Kang M."/>
            <person name="Yang Y."/>
            <person name="Xiong H."/>
            <person name="Wang M."/>
            <person name="Zhang Z."/>
            <person name="Wang Z."/>
            <person name="Wu H."/>
            <person name="Ma T."/>
            <person name="Liu J."/>
            <person name="Xi Z."/>
        </authorList>
    </citation>
    <scope>NUCLEOTIDE SEQUENCE [LARGE SCALE GENOMIC DNA]</scope>
    <source>
        <strain evidence="2">J267</strain>
        <tissue evidence="2">Leaf</tissue>
    </source>
</reference>
<evidence type="ECO:0000313" key="3">
    <source>
        <dbReference type="Proteomes" id="UP000325577"/>
    </source>
</evidence>
<gene>
    <name evidence="2" type="ORF">F0562_012690</name>
</gene>
<keyword evidence="3" id="KW-1185">Reference proteome</keyword>
<accession>A0A5J4ZW30</accession>
<feature type="compositionally biased region" description="Basic residues" evidence="1">
    <location>
        <begin position="20"/>
        <end position="30"/>
    </location>
</feature>
<feature type="compositionally biased region" description="Basic and acidic residues" evidence="1">
    <location>
        <begin position="1"/>
        <end position="19"/>
    </location>
</feature>
<sequence length="209" mass="23786">MRRETEKGKDRGREAEAQRTRKKIRKRKKNGAAVAAAAAERYGEKQQRLFVNRLPPSSTTSGKGWALSILAILYATRLLFLTCYHIPVRSCLGAAYCIMKCFKELVTSNFVTMDRSHTGFVCRMKDYMPRTVFIAKTVKAVENYFTVEPLNLEVDSALRDTEFLNSTSLLTNQELDVDRASMHNARFMNRPRSLPIYSSQLTGLMVSKT</sequence>
<proteinExistence type="predicted"/>
<dbReference type="EMBL" id="CM018048">
    <property type="protein sequence ID" value="KAA8521996.1"/>
    <property type="molecule type" value="Genomic_DNA"/>
</dbReference>
<dbReference type="InterPro" id="IPR053264">
    <property type="entry name" value="Lipoate-ligase_2_inactive"/>
</dbReference>
<evidence type="ECO:0000256" key="1">
    <source>
        <dbReference type="SAM" id="MobiDB-lite"/>
    </source>
</evidence>
<name>A0A5J4ZW30_9ASTE</name>
<evidence type="ECO:0000313" key="2">
    <source>
        <dbReference type="EMBL" id="KAA8521996.1"/>
    </source>
</evidence>
<protein>
    <submittedName>
        <fullName evidence="2">Uncharacterized protein</fullName>
    </submittedName>
</protein>